<feature type="signal peptide" evidence="1">
    <location>
        <begin position="1"/>
        <end position="16"/>
    </location>
</feature>
<keyword evidence="1" id="KW-0732">Signal</keyword>
<gene>
    <name evidence="2" type="ORF">QTP81_01360</name>
</gene>
<dbReference type="Proteomes" id="UP001234343">
    <property type="component" value="Unassembled WGS sequence"/>
</dbReference>
<evidence type="ECO:0000313" key="2">
    <source>
        <dbReference type="EMBL" id="MDM7859251.1"/>
    </source>
</evidence>
<evidence type="ECO:0000256" key="1">
    <source>
        <dbReference type="SAM" id="SignalP"/>
    </source>
</evidence>
<keyword evidence="3" id="KW-1185">Reference proteome</keyword>
<name>A0ABT7SSW9_9ALTE</name>
<sequence>MKYAIILLSFFNFAFANTVNVSGNQISLNNINILCSGFGSSNTEDLYQTITDQFMRNSDLTEEEFYSVAIFSPELVCPASGEQFLLHVMTRNPIDFERLLSQENVSYPEDIPREYRAREFKTLRCILTEYRALYVSMNWMAKFGLFFGLLENLGKAEKVDSSTPMKHNCKHSNSASY</sequence>
<reference evidence="2 3" key="1">
    <citation type="submission" date="2023-06" db="EMBL/GenBank/DDBJ databases">
        <title>Alteromonas sp. ASW11-36 isolated from intertidal sand.</title>
        <authorList>
            <person name="Li Y."/>
        </authorList>
    </citation>
    <scope>NUCLEOTIDE SEQUENCE [LARGE SCALE GENOMIC DNA]</scope>
    <source>
        <strain evidence="2 3">ASW11-36</strain>
    </source>
</reference>
<feature type="chain" id="PRO_5045644449" evidence="1">
    <location>
        <begin position="17"/>
        <end position="177"/>
    </location>
</feature>
<protein>
    <submittedName>
        <fullName evidence="2">Uncharacterized protein</fullName>
    </submittedName>
</protein>
<organism evidence="2 3">
    <name type="scientific">Alteromonas arenosi</name>
    <dbReference type="NCBI Taxonomy" id="3055817"/>
    <lineage>
        <taxon>Bacteria</taxon>
        <taxon>Pseudomonadati</taxon>
        <taxon>Pseudomonadota</taxon>
        <taxon>Gammaproteobacteria</taxon>
        <taxon>Alteromonadales</taxon>
        <taxon>Alteromonadaceae</taxon>
        <taxon>Alteromonas/Salinimonas group</taxon>
        <taxon>Alteromonas</taxon>
    </lineage>
</organism>
<dbReference type="EMBL" id="JAUCBP010000001">
    <property type="protein sequence ID" value="MDM7859251.1"/>
    <property type="molecule type" value="Genomic_DNA"/>
</dbReference>
<comment type="caution">
    <text evidence="2">The sequence shown here is derived from an EMBL/GenBank/DDBJ whole genome shotgun (WGS) entry which is preliminary data.</text>
</comment>
<proteinExistence type="predicted"/>
<dbReference type="RefSeq" id="WP_289363170.1">
    <property type="nucleotide sequence ID" value="NZ_JAUCBP010000001.1"/>
</dbReference>
<accession>A0ABT7SSW9</accession>
<evidence type="ECO:0000313" key="3">
    <source>
        <dbReference type="Proteomes" id="UP001234343"/>
    </source>
</evidence>